<comment type="caution">
    <text evidence="3">The sequence shown here is derived from an EMBL/GenBank/DDBJ whole genome shotgun (WGS) entry which is preliminary data.</text>
</comment>
<dbReference type="InterPro" id="IPR048950">
    <property type="entry name" value="Ppx_GppA_C"/>
</dbReference>
<accession>A0ABY1AAS3</accession>
<dbReference type="PANTHER" id="PTHR30005:SF0">
    <property type="entry name" value="RETROGRADE REGULATION PROTEIN 2"/>
    <property type="match status" value="1"/>
</dbReference>
<organism evidence="3 4">
    <name type="scientific">Ligilactobacillus ruminis</name>
    <dbReference type="NCBI Taxonomy" id="1623"/>
    <lineage>
        <taxon>Bacteria</taxon>
        <taxon>Bacillati</taxon>
        <taxon>Bacillota</taxon>
        <taxon>Bacilli</taxon>
        <taxon>Lactobacillales</taxon>
        <taxon>Lactobacillaceae</taxon>
        <taxon>Ligilactobacillus</taxon>
    </lineage>
</organism>
<evidence type="ECO:0000256" key="1">
    <source>
        <dbReference type="ARBA" id="ARBA00007125"/>
    </source>
</evidence>
<feature type="domain" description="Ppx/GppA phosphatase C-terminal" evidence="2">
    <location>
        <begin position="141"/>
        <end position="287"/>
    </location>
</feature>
<evidence type="ECO:0000313" key="4">
    <source>
        <dbReference type="Proteomes" id="UP000182089"/>
    </source>
</evidence>
<dbReference type="EMBL" id="FOCC01000004">
    <property type="protein sequence ID" value="SEM55949.1"/>
    <property type="molecule type" value="Genomic_DNA"/>
</dbReference>
<dbReference type="InterPro" id="IPR050273">
    <property type="entry name" value="GppA/Ppx_hydrolase"/>
</dbReference>
<dbReference type="Gene3D" id="1.10.3210.10">
    <property type="entry name" value="Hypothetical protein af1432"/>
    <property type="match status" value="1"/>
</dbReference>
<reference evidence="3 4" key="1">
    <citation type="submission" date="2016-10" db="EMBL/GenBank/DDBJ databases">
        <authorList>
            <person name="Varghese N."/>
            <person name="Submissions S."/>
        </authorList>
    </citation>
    <scope>NUCLEOTIDE SEQUENCE [LARGE SCALE GENOMIC DNA]</scope>
    <source>
        <strain evidence="3 4">WC1T17</strain>
    </source>
</reference>
<gene>
    <name evidence="3" type="ORF">SAMN05216431_104108</name>
</gene>
<comment type="similarity">
    <text evidence="1">Belongs to the GppA/Ppx family.</text>
</comment>
<proteinExistence type="inferred from homology"/>
<name>A0ABY1AAS3_9LACO</name>
<dbReference type="PANTHER" id="PTHR30005">
    <property type="entry name" value="EXOPOLYPHOSPHATASE"/>
    <property type="match status" value="1"/>
</dbReference>
<protein>
    <submittedName>
        <fullName evidence="3">Exopolyphosphatase / guanosine-5'-triphosphate,3'-diphosphate pyrophosphatase</fullName>
    </submittedName>
</protein>
<evidence type="ECO:0000313" key="3">
    <source>
        <dbReference type="EMBL" id="SEM55949.1"/>
    </source>
</evidence>
<dbReference type="Pfam" id="PF21447">
    <property type="entry name" value="Ppx-GppA_III"/>
    <property type="match status" value="1"/>
</dbReference>
<dbReference type="Proteomes" id="UP000182089">
    <property type="component" value="Unassembled WGS sequence"/>
</dbReference>
<sequence>MAANPNEVVKDYINSKFEYLRPEFNQNKDEVNILLQDPFLFNNLLQNKGSDTFENLDTAGFNAFSADYLNAPDQFISQHLNIDTRLVKRVVPDILMIQKLLKFSKAKHLTVTTADVIEGLSTFHSYLAKNETQKLNSVILTSAENMANRYVTDANHRHTTVTFALHLFDQLKKLHRLDDRCRLLLQIAATVDDIGAFINAHGHYRHSAYILKANPLIGLSDEENSIIAAISRYHSSETPEDFIQESQLPYTYQLIVAKLSAMLRLADALDDSRKQKIKKISVSLKSNYLLITALSSHNLALEKWAFQQKAALFEEVFGIKVILKQRKADK</sequence>
<evidence type="ECO:0000259" key="2">
    <source>
        <dbReference type="Pfam" id="PF21447"/>
    </source>
</evidence>
<dbReference type="SUPFAM" id="SSF109604">
    <property type="entry name" value="HD-domain/PDEase-like"/>
    <property type="match status" value="1"/>
</dbReference>